<dbReference type="InterPro" id="IPR002937">
    <property type="entry name" value="Amino_oxidase"/>
</dbReference>
<dbReference type="PANTHER" id="PTHR10742">
    <property type="entry name" value="FLAVIN MONOAMINE OXIDASE"/>
    <property type="match status" value="1"/>
</dbReference>
<evidence type="ECO:0000259" key="1">
    <source>
        <dbReference type="Pfam" id="PF01593"/>
    </source>
</evidence>
<dbReference type="Gene3D" id="3.50.50.60">
    <property type="entry name" value="FAD/NAD(P)-binding domain"/>
    <property type="match status" value="1"/>
</dbReference>
<dbReference type="SUPFAM" id="SSF54373">
    <property type="entry name" value="FAD-linked reductases, C-terminal domain"/>
    <property type="match status" value="1"/>
</dbReference>
<feature type="domain" description="Amine oxidase" evidence="1">
    <location>
        <begin position="59"/>
        <end position="544"/>
    </location>
</feature>
<dbReference type="Gene3D" id="3.90.660.10">
    <property type="match status" value="1"/>
</dbReference>
<dbReference type="AlphaFoldDB" id="A0A0D0AZS9"/>
<dbReference type="EMBL" id="KN834799">
    <property type="protein sequence ID" value="KIK56250.1"/>
    <property type="molecule type" value="Genomic_DNA"/>
</dbReference>
<accession>A0A0D0AZS9</accession>
<dbReference type="HOGENOM" id="CLU_004498_8_1_1"/>
<dbReference type="OrthoDB" id="7777654at2759"/>
<proteinExistence type="predicted"/>
<dbReference type="GO" id="GO:0009063">
    <property type="term" value="P:amino acid catabolic process"/>
    <property type="evidence" value="ECO:0007669"/>
    <property type="project" value="TreeGrafter"/>
</dbReference>
<dbReference type="Proteomes" id="UP000053593">
    <property type="component" value="Unassembled WGS sequence"/>
</dbReference>
<dbReference type="InterPro" id="IPR050281">
    <property type="entry name" value="Flavin_monoamine_oxidase"/>
</dbReference>
<evidence type="ECO:0000313" key="3">
    <source>
        <dbReference type="Proteomes" id="UP000053593"/>
    </source>
</evidence>
<protein>
    <recommendedName>
        <fullName evidence="1">Amine oxidase domain-containing protein</fullName>
    </recommendedName>
</protein>
<organism evidence="2 3">
    <name type="scientific">Collybiopsis luxurians FD-317 M1</name>
    <dbReference type="NCBI Taxonomy" id="944289"/>
    <lineage>
        <taxon>Eukaryota</taxon>
        <taxon>Fungi</taxon>
        <taxon>Dikarya</taxon>
        <taxon>Basidiomycota</taxon>
        <taxon>Agaricomycotina</taxon>
        <taxon>Agaricomycetes</taxon>
        <taxon>Agaricomycetidae</taxon>
        <taxon>Agaricales</taxon>
        <taxon>Marasmiineae</taxon>
        <taxon>Omphalotaceae</taxon>
        <taxon>Collybiopsis</taxon>
        <taxon>Collybiopsis luxurians</taxon>
    </lineage>
</organism>
<dbReference type="InterPro" id="IPR036188">
    <property type="entry name" value="FAD/NAD-bd_sf"/>
</dbReference>
<reference evidence="2 3" key="1">
    <citation type="submission" date="2014-04" db="EMBL/GenBank/DDBJ databases">
        <title>Evolutionary Origins and Diversification of the Mycorrhizal Mutualists.</title>
        <authorList>
            <consortium name="DOE Joint Genome Institute"/>
            <consortium name="Mycorrhizal Genomics Consortium"/>
            <person name="Kohler A."/>
            <person name="Kuo A."/>
            <person name="Nagy L.G."/>
            <person name="Floudas D."/>
            <person name="Copeland A."/>
            <person name="Barry K.W."/>
            <person name="Cichocki N."/>
            <person name="Veneault-Fourrey C."/>
            <person name="LaButti K."/>
            <person name="Lindquist E.A."/>
            <person name="Lipzen A."/>
            <person name="Lundell T."/>
            <person name="Morin E."/>
            <person name="Murat C."/>
            <person name="Riley R."/>
            <person name="Ohm R."/>
            <person name="Sun H."/>
            <person name="Tunlid A."/>
            <person name="Henrissat B."/>
            <person name="Grigoriev I.V."/>
            <person name="Hibbett D.S."/>
            <person name="Martin F."/>
        </authorList>
    </citation>
    <scope>NUCLEOTIDE SEQUENCE [LARGE SCALE GENOMIC DNA]</scope>
    <source>
        <strain evidence="2 3">FD-317 M1</strain>
    </source>
</reference>
<gene>
    <name evidence="2" type="ORF">GYMLUDRAFT_1016410</name>
</gene>
<dbReference type="SUPFAM" id="SSF51905">
    <property type="entry name" value="FAD/NAD(P)-binding domain"/>
    <property type="match status" value="1"/>
</dbReference>
<dbReference type="Gene3D" id="1.20.1440.240">
    <property type="match status" value="1"/>
</dbReference>
<keyword evidence="3" id="KW-1185">Reference proteome</keyword>
<sequence length="607" mass="68715">MESTFPLSQFLSLKENDPCAYIGQRIIRKWVTDDDTEKVIFPLPIFQILEAVGILGAGVAGLYTALILENLGIPYTIIEAGSRVGGRLYTHRFQNPTSAPLNYFDVGAMRFPETPVMSRVFKYLHDRMNDSLRPYLFSSPDARYFYNGLSVKQSDFPDPSQNPHMSAGQIVSRNPQPYAQYVQVGVTAIMDDVIRPYAEALVQDVESGDETGLGWQKLMEVDALSVRAYMATRYRPSPKLNLPDKPLSADVINWCETFDTSTGWFDSSFAETVLDQLAFNWDKWNKSAPPTDWFRIDGGSSRIAETMYADIRKYHGSDPIKFNVRVKRISQTNSGVTISIDGEDDQIFPDVICTLPLPVLRSIDMVDAGLTHRQATAMRQLDYGASSKIGMLFKTAWWKDQLGIIGGQTFSDSPLRTIVYPSDEDSTAIIASYCWTEDADRLAALIADKKVILIQLVLKELARIHELDVGMLRDNLIETFGWNWTQDSETMGAFALFGPGKFSTLYTSLTLPVGRKGRLNFAGEALSIRHAWVEGALESSWRAVLALLLRPHSPYRAFLPKFFLNWGISQEWFDKDWRPKELLQNCWFLPHIEKAYGDFFKDLPEDM</sequence>
<name>A0A0D0AZS9_9AGAR</name>
<dbReference type="PANTHER" id="PTHR10742:SF342">
    <property type="entry name" value="AMINE OXIDASE"/>
    <property type="match status" value="1"/>
</dbReference>
<dbReference type="Pfam" id="PF01593">
    <property type="entry name" value="Amino_oxidase"/>
    <property type="match status" value="1"/>
</dbReference>
<dbReference type="GO" id="GO:0001716">
    <property type="term" value="F:L-amino-acid oxidase activity"/>
    <property type="evidence" value="ECO:0007669"/>
    <property type="project" value="TreeGrafter"/>
</dbReference>
<evidence type="ECO:0000313" key="2">
    <source>
        <dbReference type="EMBL" id="KIK56250.1"/>
    </source>
</evidence>